<organism evidence="1 2">
    <name type="scientific">Rhizophagus irregularis (strain DAOM 197198w)</name>
    <name type="common">Glomus intraradices</name>
    <dbReference type="NCBI Taxonomy" id="1432141"/>
    <lineage>
        <taxon>Eukaryota</taxon>
        <taxon>Fungi</taxon>
        <taxon>Fungi incertae sedis</taxon>
        <taxon>Mucoromycota</taxon>
        <taxon>Glomeromycotina</taxon>
        <taxon>Glomeromycetes</taxon>
        <taxon>Glomerales</taxon>
        <taxon>Glomeraceae</taxon>
        <taxon>Rhizophagus</taxon>
    </lineage>
</organism>
<proteinExistence type="predicted"/>
<dbReference type="EMBL" id="JEMT01029215">
    <property type="protein sequence ID" value="EXX52792.1"/>
    <property type="molecule type" value="Genomic_DNA"/>
</dbReference>
<keyword evidence="2" id="KW-1185">Reference proteome</keyword>
<accession>A0A015I6V6</accession>
<name>A0A015I6V6_RHIIW</name>
<dbReference type="HOGENOM" id="CLU_028552_0_0_1"/>
<sequence length="316" mass="35250">MGFGWVNKDDSSTNLNISFFGGTSLSPSSSKAEAYAILTLLLVVPPNFKAHSGDFYNDLADKEAGKGLNVPPITINPKFIPDVAMIPMWDCIGPIDRDIRKFCQNITDAVTFDSFTSNNNLQLLFKNHSTQAISWSYTKLWQHQNDTLDVCSSDKSKKHSFKMKSLNHILPCGDVLSAHYPSLYSQNLLPIKCPLCGRADDTNQHLGFCPDLIQLLTNVLLDAKALISKRVTTELNTFYTNSTLTRDLDASPLFSPVVDATHLVYLIIHNVVPQSLVDLIHSHTRKTSHSTSIVMDVMKLIHLQFLLMFGNITRNP</sequence>
<protein>
    <recommendedName>
        <fullName evidence="3">Reverse transcriptase zinc-binding domain-containing protein</fullName>
    </recommendedName>
</protein>
<evidence type="ECO:0000313" key="1">
    <source>
        <dbReference type="EMBL" id="EXX52792.1"/>
    </source>
</evidence>
<dbReference type="OrthoDB" id="10330181at2759"/>
<reference evidence="1 2" key="1">
    <citation type="submission" date="2014-02" db="EMBL/GenBank/DDBJ databases">
        <title>Single nucleus genome sequencing reveals high similarity among nuclei of an endomycorrhizal fungus.</title>
        <authorList>
            <person name="Lin K."/>
            <person name="Geurts R."/>
            <person name="Zhang Z."/>
            <person name="Limpens E."/>
            <person name="Saunders D.G."/>
            <person name="Mu D."/>
            <person name="Pang E."/>
            <person name="Cao H."/>
            <person name="Cha H."/>
            <person name="Lin T."/>
            <person name="Zhou Q."/>
            <person name="Shang Y."/>
            <person name="Li Y."/>
            <person name="Ivanov S."/>
            <person name="Sharma T."/>
            <person name="Velzen R.V."/>
            <person name="Ruijter N.D."/>
            <person name="Aanen D.K."/>
            <person name="Win J."/>
            <person name="Kamoun S."/>
            <person name="Bisseling T."/>
            <person name="Huang S."/>
        </authorList>
    </citation>
    <scope>NUCLEOTIDE SEQUENCE [LARGE SCALE GENOMIC DNA]</scope>
    <source>
        <strain evidence="2">DAOM197198w</strain>
    </source>
</reference>
<dbReference type="Proteomes" id="UP000022910">
    <property type="component" value="Unassembled WGS sequence"/>
</dbReference>
<dbReference type="AlphaFoldDB" id="A0A015I6V6"/>
<gene>
    <name evidence="1" type="ORF">RirG_249950</name>
</gene>
<comment type="caution">
    <text evidence="1">The sequence shown here is derived from an EMBL/GenBank/DDBJ whole genome shotgun (WGS) entry which is preliminary data.</text>
</comment>
<evidence type="ECO:0008006" key="3">
    <source>
        <dbReference type="Google" id="ProtNLM"/>
    </source>
</evidence>
<evidence type="ECO:0000313" key="2">
    <source>
        <dbReference type="Proteomes" id="UP000022910"/>
    </source>
</evidence>